<keyword evidence="1" id="KW-1133">Transmembrane helix</keyword>
<protein>
    <recommendedName>
        <fullName evidence="5">Osteopetrosis-associated transmembrane protein 1</fullName>
    </recommendedName>
</protein>
<dbReference type="PANTHER" id="PTHR15644:SF2">
    <property type="entry name" value="OSTEOPETROSIS-ASSOCIATED TRANSMEMBRANE PROTEIN 1"/>
    <property type="match status" value="1"/>
</dbReference>
<keyword evidence="2" id="KW-0732">Signal</keyword>
<organism evidence="3 4">
    <name type="scientific">Pieris brassicae</name>
    <name type="common">White butterfly</name>
    <name type="synonym">Large white butterfly</name>
    <dbReference type="NCBI Taxonomy" id="7116"/>
    <lineage>
        <taxon>Eukaryota</taxon>
        <taxon>Metazoa</taxon>
        <taxon>Ecdysozoa</taxon>
        <taxon>Arthropoda</taxon>
        <taxon>Hexapoda</taxon>
        <taxon>Insecta</taxon>
        <taxon>Pterygota</taxon>
        <taxon>Neoptera</taxon>
        <taxon>Endopterygota</taxon>
        <taxon>Lepidoptera</taxon>
        <taxon>Glossata</taxon>
        <taxon>Ditrysia</taxon>
        <taxon>Papilionoidea</taxon>
        <taxon>Pieridae</taxon>
        <taxon>Pierinae</taxon>
        <taxon>Pieris</taxon>
    </lineage>
</organism>
<reference evidence="3" key="1">
    <citation type="submission" date="2022-05" db="EMBL/GenBank/DDBJ databases">
        <authorList>
            <person name="Okamura Y."/>
        </authorList>
    </citation>
    <scope>NUCLEOTIDE SEQUENCE</scope>
</reference>
<sequence length="280" mass="32273">MLKYVVLVICFFLKIIYADLSHDLLTVQPRLNSLDNSVPYSKVCFEILNAFAESASNFTFCSLINARPIRLCENCEQHYVRFHDKYKELKDTAVNGTSCSSLLMSQDRLNVIQHYHDSILGIWDKGNCNDCFVWSNETATVKNSTTRFYKLFNATMECIVLNMASEKTIVCEKCMQNYLQLDEFYKTLSKDKIGVDCVCMDIVDSMNATRSIWSKTLECCVLRKTPEVVFLLCTGLISFLPILFYITVRFCGPIRDLPNILKQSRFKQTILRSIDSSRIH</sequence>
<keyword evidence="4" id="KW-1185">Reference proteome</keyword>
<dbReference type="InterPro" id="IPR019172">
    <property type="entry name" value="Osteopetrosis-assoc_TM_1"/>
</dbReference>
<feature type="transmembrane region" description="Helical" evidence="1">
    <location>
        <begin position="228"/>
        <end position="248"/>
    </location>
</feature>
<comment type="caution">
    <text evidence="3">The sequence shown here is derived from an EMBL/GenBank/DDBJ whole genome shotgun (WGS) entry which is preliminary data.</text>
</comment>
<evidence type="ECO:0000256" key="2">
    <source>
        <dbReference type="SAM" id="SignalP"/>
    </source>
</evidence>
<name>A0A9P0SFX3_PIEBR</name>
<dbReference type="OrthoDB" id="8021850at2759"/>
<evidence type="ECO:0000313" key="3">
    <source>
        <dbReference type="EMBL" id="CAH3819430.1"/>
    </source>
</evidence>
<feature type="signal peptide" evidence="2">
    <location>
        <begin position="1"/>
        <end position="18"/>
    </location>
</feature>
<evidence type="ECO:0000313" key="4">
    <source>
        <dbReference type="Proteomes" id="UP001152562"/>
    </source>
</evidence>
<dbReference type="GO" id="GO:0005829">
    <property type="term" value="C:cytosol"/>
    <property type="evidence" value="ECO:0007669"/>
    <property type="project" value="TreeGrafter"/>
</dbReference>
<keyword evidence="1" id="KW-0472">Membrane</keyword>
<keyword evidence="1" id="KW-0812">Transmembrane</keyword>
<accession>A0A9P0SFX3</accession>
<dbReference type="EMBL" id="CALOZG010000001">
    <property type="protein sequence ID" value="CAH3819430.1"/>
    <property type="molecule type" value="Genomic_DNA"/>
</dbReference>
<dbReference type="Proteomes" id="UP001152562">
    <property type="component" value="Unassembled WGS sequence"/>
</dbReference>
<feature type="chain" id="PRO_5040405312" description="Osteopetrosis-associated transmembrane protein 1" evidence="2">
    <location>
        <begin position="19"/>
        <end position="280"/>
    </location>
</feature>
<dbReference type="Pfam" id="PF09777">
    <property type="entry name" value="OSTMP1"/>
    <property type="match status" value="1"/>
</dbReference>
<evidence type="ECO:0008006" key="5">
    <source>
        <dbReference type="Google" id="ProtNLM"/>
    </source>
</evidence>
<evidence type="ECO:0000256" key="1">
    <source>
        <dbReference type="SAM" id="Phobius"/>
    </source>
</evidence>
<gene>
    <name evidence="3" type="ORF">PIBRA_LOCUS33</name>
</gene>
<dbReference type="PANTHER" id="PTHR15644">
    <property type="entry name" value="OSTEOPETROSIS ASSOCIATED TRANSMEMBRANE PROTEIN 1"/>
    <property type="match status" value="1"/>
</dbReference>
<dbReference type="AlphaFoldDB" id="A0A9P0SFX3"/>
<proteinExistence type="predicted"/>